<evidence type="ECO:0000259" key="3">
    <source>
        <dbReference type="PROSITE" id="PS51462"/>
    </source>
</evidence>
<accession>A0ABW3LEU7</accession>
<dbReference type="GO" id="GO:0016787">
    <property type="term" value="F:hydrolase activity"/>
    <property type="evidence" value="ECO:0007669"/>
    <property type="project" value="UniProtKB-KW"/>
</dbReference>
<proteinExistence type="predicted"/>
<feature type="domain" description="Nudix hydrolase" evidence="3">
    <location>
        <begin position="5"/>
        <end position="135"/>
    </location>
</feature>
<evidence type="ECO:0000313" key="4">
    <source>
        <dbReference type="EMBL" id="MFD1032211.1"/>
    </source>
</evidence>
<dbReference type="Pfam" id="PF00293">
    <property type="entry name" value="NUDIX"/>
    <property type="match status" value="1"/>
</dbReference>
<sequence length="137" mass="15376">MEMENWKGAAGICINDANEVLLVLQGPPGEEKKWGVPSGPPEEDETLEQSCIREFSEVTGLEVRILRSLGVKEDSFDNADVSVELHYFLVEIVGGQLTAWEEDPWIREIVWQPIGNLETLDLADPEEAELIRSLLEN</sequence>
<keyword evidence="5" id="KW-1185">Reference proteome</keyword>
<dbReference type="RefSeq" id="WP_379082751.1">
    <property type="nucleotide sequence ID" value="NZ_JBHTKI010000019.1"/>
</dbReference>
<dbReference type="Proteomes" id="UP001597109">
    <property type="component" value="Unassembled WGS sequence"/>
</dbReference>
<dbReference type="SUPFAM" id="SSF55811">
    <property type="entry name" value="Nudix"/>
    <property type="match status" value="1"/>
</dbReference>
<comment type="cofactor">
    <cofactor evidence="1">
        <name>Mg(2+)</name>
        <dbReference type="ChEBI" id="CHEBI:18420"/>
    </cofactor>
</comment>
<comment type="caution">
    <text evidence="4">The sequence shown here is derived from an EMBL/GenBank/DDBJ whole genome shotgun (WGS) entry which is preliminary data.</text>
</comment>
<keyword evidence="2 4" id="KW-0378">Hydrolase</keyword>
<dbReference type="PROSITE" id="PS51462">
    <property type="entry name" value="NUDIX"/>
    <property type="match status" value="1"/>
</dbReference>
<dbReference type="PANTHER" id="PTHR43046:SF2">
    <property type="entry name" value="8-OXO-DGTP DIPHOSPHATASE-RELATED"/>
    <property type="match status" value="1"/>
</dbReference>
<evidence type="ECO:0000256" key="1">
    <source>
        <dbReference type="ARBA" id="ARBA00001946"/>
    </source>
</evidence>
<dbReference type="PANTHER" id="PTHR43046">
    <property type="entry name" value="GDP-MANNOSE MANNOSYL HYDROLASE"/>
    <property type="match status" value="1"/>
</dbReference>
<name>A0ABW3LEU7_9BACL</name>
<dbReference type="InterPro" id="IPR015797">
    <property type="entry name" value="NUDIX_hydrolase-like_dom_sf"/>
</dbReference>
<gene>
    <name evidence="4" type="ORF">ACFQ1X_12295</name>
</gene>
<dbReference type="Gene3D" id="3.90.79.10">
    <property type="entry name" value="Nucleoside Triphosphate Pyrophosphohydrolase"/>
    <property type="match status" value="1"/>
</dbReference>
<reference evidence="5" key="1">
    <citation type="journal article" date="2019" name="Int. J. Syst. Evol. Microbiol.">
        <title>The Global Catalogue of Microorganisms (GCM) 10K type strain sequencing project: providing services to taxonomists for standard genome sequencing and annotation.</title>
        <authorList>
            <consortium name="The Broad Institute Genomics Platform"/>
            <consortium name="The Broad Institute Genome Sequencing Center for Infectious Disease"/>
            <person name="Wu L."/>
            <person name="Ma J."/>
        </authorList>
    </citation>
    <scope>NUCLEOTIDE SEQUENCE [LARGE SCALE GENOMIC DNA]</scope>
    <source>
        <strain evidence="5">CCUG 56756</strain>
    </source>
</reference>
<evidence type="ECO:0000313" key="5">
    <source>
        <dbReference type="Proteomes" id="UP001597109"/>
    </source>
</evidence>
<evidence type="ECO:0000256" key="2">
    <source>
        <dbReference type="ARBA" id="ARBA00022801"/>
    </source>
</evidence>
<protein>
    <submittedName>
        <fullName evidence="4">NUDIX hydrolase</fullName>
    </submittedName>
</protein>
<dbReference type="CDD" id="cd02883">
    <property type="entry name" value="NUDIX_Hydrolase"/>
    <property type="match status" value="1"/>
</dbReference>
<dbReference type="EMBL" id="JBHTKI010000019">
    <property type="protein sequence ID" value="MFD1032211.1"/>
    <property type="molecule type" value="Genomic_DNA"/>
</dbReference>
<organism evidence="4 5">
    <name type="scientific">Metaplanococcus flavidus</name>
    <dbReference type="NCBI Taxonomy" id="569883"/>
    <lineage>
        <taxon>Bacteria</taxon>
        <taxon>Bacillati</taxon>
        <taxon>Bacillota</taxon>
        <taxon>Bacilli</taxon>
        <taxon>Bacillales</taxon>
        <taxon>Caryophanaceae</taxon>
        <taxon>Metaplanococcus</taxon>
    </lineage>
</organism>
<dbReference type="InterPro" id="IPR000086">
    <property type="entry name" value="NUDIX_hydrolase_dom"/>
</dbReference>